<evidence type="ECO:0000313" key="3">
    <source>
        <dbReference type="Proteomes" id="UP001295423"/>
    </source>
</evidence>
<feature type="compositionally biased region" description="Basic and acidic residues" evidence="1">
    <location>
        <begin position="11"/>
        <end position="20"/>
    </location>
</feature>
<keyword evidence="3" id="KW-1185">Reference proteome</keyword>
<dbReference type="AlphaFoldDB" id="A0AAD2CJ79"/>
<comment type="caution">
    <text evidence="2">The sequence shown here is derived from an EMBL/GenBank/DDBJ whole genome shotgun (WGS) entry which is preliminary data.</text>
</comment>
<feature type="compositionally biased region" description="Polar residues" evidence="1">
    <location>
        <begin position="33"/>
        <end position="51"/>
    </location>
</feature>
<dbReference type="SMART" id="SM00015">
    <property type="entry name" value="IQ"/>
    <property type="match status" value="3"/>
</dbReference>
<evidence type="ECO:0000256" key="1">
    <source>
        <dbReference type="SAM" id="MobiDB-lite"/>
    </source>
</evidence>
<dbReference type="Gene3D" id="1.20.5.190">
    <property type="match status" value="1"/>
</dbReference>
<dbReference type="Pfam" id="PF00612">
    <property type="entry name" value="IQ"/>
    <property type="match status" value="2"/>
</dbReference>
<organism evidence="2 3">
    <name type="scientific">Cylindrotheca closterium</name>
    <dbReference type="NCBI Taxonomy" id="2856"/>
    <lineage>
        <taxon>Eukaryota</taxon>
        <taxon>Sar</taxon>
        <taxon>Stramenopiles</taxon>
        <taxon>Ochrophyta</taxon>
        <taxon>Bacillariophyta</taxon>
        <taxon>Bacillariophyceae</taxon>
        <taxon>Bacillariophycidae</taxon>
        <taxon>Bacillariales</taxon>
        <taxon>Bacillariaceae</taxon>
        <taxon>Cylindrotheca</taxon>
    </lineage>
</organism>
<feature type="compositionally biased region" description="Basic and acidic residues" evidence="1">
    <location>
        <begin position="369"/>
        <end position="379"/>
    </location>
</feature>
<feature type="compositionally biased region" description="Acidic residues" evidence="1">
    <location>
        <begin position="386"/>
        <end position="414"/>
    </location>
</feature>
<dbReference type="EMBL" id="CAKOGP040000380">
    <property type="protein sequence ID" value="CAJ1934755.1"/>
    <property type="molecule type" value="Genomic_DNA"/>
</dbReference>
<feature type="compositionally biased region" description="Acidic residues" evidence="1">
    <location>
        <begin position="150"/>
        <end position="159"/>
    </location>
</feature>
<dbReference type="InterPro" id="IPR000048">
    <property type="entry name" value="IQ_motif_EF-hand-BS"/>
</dbReference>
<feature type="region of interest" description="Disordered" evidence="1">
    <location>
        <begin position="369"/>
        <end position="431"/>
    </location>
</feature>
<feature type="compositionally biased region" description="Basic and acidic residues" evidence="1">
    <location>
        <begin position="91"/>
        <end position="110"/>
    </location>
</feature>
<dbReference type="PROSITE" id="PS50096">
    <property type="entry name" value="IQ"/>
    <property type="match status" value="2"/>
</dbReference>
<feature type="region of interest" description="Disordered" evidence="1">
    <location>
        <begin position="86"/>
        <end position="162"/>
    </location>
</feature>
<dbReference type="Proteomes" id="UP001295423">
    <property type="component" value="Unassembled WGS sequence"/>
</dbReference>
<accession>A0AAD2CJ79</accession>
<feature type="compositionally biased region" description="Polar residues" evidence="1">
    <location>
        <begin position="1"/>
        <end position="10"/>
    </location>
</feature>
<name>A0AAD2CJ79_9STRA</name>
<proteinExistence type="predicted"/>
<dbReference type="PANTHER" id="PTHR35711:SF1">
    <property type="entry name" value="ECTODERMAL, ISOFORM F"/>
    <property type="match status" value="1"/>
</dbReference>
<feature type="compositionally biased region" description="Basic residues" evidence="1">
    <location>
        <begin position="473"/>
        <end position="486"/>
    </location>
</feature>
<feature type="compositionally biased region" description="Basic residues" evidence="1">
    <location>
        <begin position="113"/>
        <end position="123"/>
    </location>
</feature>
<feature type="compositionally biased region" description="Polar residues" evidence="1">
    <location>
        <begin position="456"/>
        <end position="472"/>
    </location>
</feature>
<gene>
    <name evidence="2" type="ORF">CYCCA115_LOCUS4094</name>
</gene>
<protein>
    <submittedName>
        <fullName evidence="2">Uncharacterized protein</fullName>
    </submittedName>
</protein>
<dbReference type="PANTHER" id="PTHR35711">
    <property type="entry name" value="EXPRESSED PROTEIN"/>
    <property type="match status" value="1"/>
</dbReference>
<sequence>MKIFNLSTQQQEHRQEHQVSDMDAFAVKENNSDDTSTMSTVSEGSNGSESNAITSAKAATSPSKSALSGLLDSCDLQNVYYTVVGGQRNRGNSDNKEKTNTKAKESDKSSKVYMKKKKKKHGSRASGIQRKQKRSSSEDSSQRRAAAVVSDEEEEEEEKEAAPELSLEELRYRLLATSRKLLRSRGFSIRQQLQDLLMEESATLLQAQIRGLLARTVYQELLATEKERLRVEKERRRALRDRLVAAQVIQIFYRMRYQRRSEAASCIQRHLVTRTEYYRNYRLGACIMIQSVLRRALVQIHMSKRYPTIFVRPEPPQNMILTEKSAAALKLQAAVRRFLAYRQFQRVRQGVIALQSASRGLSTRNELLHTEYDEQKDNEQVPSEVTGEDDESEYEDEDDDDDDDDSEDDAEEESLVTYDDLPIEELDDEDRHRDGWFEELLQDIVGDFEDTWKEMTVSTPSVGNKTNKTKSNGSRKLKSSRQRGKR</sequence>
<feature type="compositionally biased region" description="Low complexity" evidence="1">
    <location>
        <begin position="52"/>
        <end position="68"/>
    </location>
</feature>
<feature type="region of interest" description="Disordered" evidence="1">
    <location>
        <begin position="1"/>
        <end position="69"/>
    </location>
</feature>
<feature type="region of interest" description="Disordered" evidence="1">
    <location>
        <begin position="456"/>
        <end position="486"/>
    </location>
</feature>
<reference evidence="2" key="1">
    <citation type="submission" date="2023-08" db="EMBL/GenBank/DDBJ databases">
        <authorList>
            <person name="Audoor S."/>
            <person name="Bilcke G."/>
        </authorList>
    </citation>
    <scope>NUCLEOTIDE SEQUENCE</scope>
</reference>
<evidence type="ECO:0000313" key="2">
    <source>
        <dbReference type="EMBL" id="CAJ1934755.1"/>
    </source>
</evidence>